<proteinExistence type="predicted"/>
<dbReference type="InterPro" id="IPR000835">
    <property type="entry name" value="HTH_MarR-typ"/>
</dbReference>
<reference evidence="5 6" key="1">
    <citation type="submission" date="2023-04" db="EMBL/GenBank/DDBJ databases">
        <title>Clostridium tannerae sp. nov., isolated from the fecal material of an alpaca.</title>
        <authorList>
            <person name="Miller S."/>
            <person name="Hendry M."/>
            <person name="King J."/>
            <person name="Sankaranarayanan K."/>
            <person name="Lawson P.A."/>
        </authorList>
    </citation>
    <scope>NUCLEOTIDE SEQUENCE [LARGE SCALE GENOMIC DNA]</scope>
    <source>
        <strain evidence="5 6">A1-XYC3</strain>
    </source>
</reference>
<name>A0ABU4JSA5_9CLOT</name>
<dbReference type="SMART" id="SM00347">
    <property type="entry name" value="HTH_MARR"/>
    <property type="match status" value="1"/>
</dbReference>
<protein>
    <submittedName>
        <fullName evidence="5">MarR family transcriptional regulator</fullName>
    </submittedName>
</protein>
<keyword evidence="2" id="KW-0238">DNA-binding</keyword>
<comment type="caution">
    <text evidence="5">The sequence shown here is derived from an EMBL/GenBank/DDBJ whole genome shotgun (WGS) entry which is preliminary data.</text>
</comment>
<evidence type="ECO:0000313" key="6">
    <source>
        <dbReference type="Proteomes" id="UP001281656"/>
    </source>
</evidence>
<evidence type="ECO:0000256" key="2">
    <source>
        <dbReference type="ARBA" id="ARBA00023125"/>
    </source>
</evidence>
<dbReference type="Gene3D" id="1.10.10.10">
    <property type="entry name" value="Winged helix-like DNA-binding domain superfamily/Winged helix DNA-binding domain"/>
    <property type="match status" value="1"/>
</dbReference>
<dbReference type="RefSeq" id="WP_318797655.1">
    <property type="nucleotide sequence ID" value="NZ_JARUJP010000006.1"/>
</dbReference>
<accession>A0ABU4JSA5</accession>
<dbReference type="InterPro" id="IPR036388">
    <property type="entry name" value="WH-like_DNA-bd_sf"/>
</dbReference>
<keyword evidence="3" id="KW-0804">Transcription</keyword>
<dbReference type="PRINTS" id="PR00598">
    <property type="entry name" value="HTHMARR"/>
</dbReference>
<gene>
    <name evidence="5" type="ORF">P8V03_07440</name>
</gene>
<dbReference type="PROSITE" id="PS50995">
    <property type="entry name" value="HTH_MARR_2"/>
    <property type="match status" value="1"/>
</dbReference>
<evidence type="ECO:0000313" key="5">
    <source>
        <dbReference type="EMBL" id="MDW8800986.1"/>
    </source>
</evidence>
<keyword evidence="1" id="KW-0805">Transcription regulation</keyword>
<dbReference type="EMBL" id="JARUJP010000006">
    <property type="protein sequence ID" value="MDW8800986.1"/>
    <property type="molecule type" value="Genomic_DNA"/>
</dbReference>
<dbReference type="Proteomes" id="UP001281656">
    <property type="component" value="Unassembled WGS sequence"/>
</dbReference>
<evidence type="ECO:0000259" key="4">
    <source>
        <dbReference type="PROSITE" id="PS50995"/>
    </source>
</evidence>
<evidence type="ECO:0000256" key="1">
    <source>
        <dbReference type="ARBA" id="ARBA00023015"/>
    </source>
</evidence>
<sequence>MVNQQLINYAEEIIDIFRLLSKILKGHITKEADDLGFTVPQIMLMNILSEHPGISLNELSKRLSLSKSTVSGIVDRLEKNGNLIREIPEENRRTVKIFLSENCPDFKRVRDIKTQHLSKILEELGIEETEKFLISFNKLKEAIISYEKDFLK</sequence>
<feature type="domain" description="HTH marR-type" evidence="4">
    <location>
        <begin position="13"/>
        <end position="141"/>
    </location>
</feature>
<dbReference type="SUPFAM" id="SSF46785">
    <property type="entry name" value="Winged helix' DNA-binding domain"/>
    <property type="match status" value="1"/>
</dbReference>
<dbReference type="PANTHER" id="PTHR42756">
    <property type="entry name" value="TRANSCRIPTIONAL REGULATOR, MARR"/>
    <property type="match status" value="1"/>
</dbReference>
<dbReference type="PANTHER" id="PTHR42756:SF1">
    <property type="entry name" value="TRANSCRIPTIONAL REPRESSOR OF EMRAB OPERON"/>
    <property type="match status" value="1"/>
</dbReference>
<dbReference type="InterPro" id="IPR036390">
    <property type="entry name" value="WH_DNA-bd_sf"/>
</dbReference>
<dbReference type="Pfam" id="PF01047">
    <property type="entry name" value="MarR"/>
    <property type="match status" value="1"/>
</dbReference>
<evidence type="ECO:0000256" key="3">
    <source>
        <dbReference type="ARBA" id="ARBA00023163"/>
    </source>
</evidence>
<organism evidence="5 6">
    <name type="scientific">Clostridium tanneri</name>
    <dbReference type="NCBI Taxonomy" id="3037988"/>
    <lineage>
        <taxon>Bacteria</taxon>
        <taxon>Bacillati</taxon>
        <taxon>Bacillota</taxon>
        <taxon>Clostridia</taxon>
        <taxon>Eubacteriales</taxon>
        <taxon>Clostridiaceae</taxon>
        <taxon>Clostridium</taxon>
    </lineage>
</organism>
<keyword evidence="6" id="KW-1185">Reference proteome</keyword>